<dbReference type="PROSITE" id="PS00671">
    <property type="entry name" value="D_2_HYDROXYACID_DH_3"/>
    <property type="match status" value="1"/>
</dbReference>
<dbReference type="SUPFAM" id="SSF52283">
    <property type="entry name" value="Formate/glycerate dehydrogenase catalytic domain-like"/>
    <property type="match status" value="1"/>
</dbReference>
<dbReference type="PROSITE" id="PS00670">
    <property type="entry name" value="D_2_HYDROXYACID_DH_2"/>
    <property type="match status" value="1"/>
</dbReference>
<proteinExistence type="inferred from homology"/>
<dbReference type="Pfam" id="PF00389">
    <property type="entry name" value="2-Hacid_dh"/>
    <property type="match status" value="1"/>
</dbReference>
<dbReference type="InterPro" id="IPR050418">
    <property type="entry name" value="D-iso_2-hydroxyacid_DH_PdxB"/>
</dbReference>
<evidence type="ECO:0000256" key="2">
    <source>
        <dbReference type="ARBA" id="ARBA00023002"/>
    </source>
</evidence>
<dbReference type="GO" id="GO:0016616">
    <property type="term" value="F:oxidoreductase activity, acting on the CH-OH group of donors, NAD or NADP as acceptor"/>
    <property type="evidence" value="ECO:0007669"/>
    <property type="project" value="InterPro"/>
</dbReference>
<dbReference type="Proteomes" id="UP000179129">
    <property type="component" value="Unassembled WGS sequence"/>
</dbReference>
<dbReference type="InterPro" id="IPR006140">
    <property type="entry name" value="D-isomer_DH_NAD-bd"/>
</dbReference>
<evidence type="ECO:0008006" key="9">
    <source>
        <dbReference type="Google" id="ProtNLM"/>
    </source>
</evidence>
<reference evidence="7 8" key="1">
    <citation type="journal article" date="2016" name="Nat. Commun.">
        <title>Thousands of microbial genomes shed light on interconnected biogeochemical processes in an aquifer system.</title>
        <authorList>
            <person name="Anantharaman K."/>
            <person name="Brown C.T."/>
            <person name="Hug L.A."/>
            <person name="Sharon I."/>
            <person name="Castelle C.J."/>
            <person name="Probst A.J."/>
            <person name="Thomas B.C."/>
            <person name="Singh A."/>
            <person name="Wilkins M.J."/>
            <person name="Karaoz U."/>
            <person name="Brodie E.L."/>
            <person name="Williams K.H."/>
            <person name="Hubbard S.S."/>
            <person name="Banfield J.F."/>
        </authorList>
    </citation>
    <scope>NUCLEOTIDE SEQUENCE [LARGE SCALE GENOMIC DNA]</scope>
</reference>
<evidence type="ECO:0000313" key="7">
    <source>
        <dbReference type="EMBL" id="OGG03710.1"/>
    </source>
</evidence>
<evidence type="ECO:0000259" key="5">
    <source>
        <dbReference type="Pfam" id="PF00389"/>
    </source>
</evidence>
<evidence type="ECO:0000256" key="4">
    <source>
        <dbReference type="RuleBase" id="RU003719"/>
    </source>
</evidence>
<dbReference type="PANTHER" id="PTHR43761">
    <property type="entry name" value="D-ISOMER SPECIFIC 2-HYDROXYACID DEHYDROGENASE FAMILY PROTEIN (AFU_ORTHOLOGUE AFUA_1G13630)"/>
    <property type="match status" value="1"/>
</dbReference>
<feature type="domain" description="D-isomer specific 2-hydroxyacid dehydrogenase NAD-binding" evidence="6">
    <location>
        <begin position="110"/>
        <end position="282"/>
    </location>
</feature>
<dbReference type="Gene3D" id="3.40.50.720">
    <property type="entry name" value="NAD(P)-binding Rossmann-like Domain"/>
    <property type="match status" value="2"/>
</dbReference>
<feature type="domain" description="D-isomer specific 2-hydroxyacid dehydrogenase catalytic" evidence="5">
    <location>
        <begin position="17"/>
        <end position="315"/>
    </location>
</feature>
<dbReference type="InterPro" id="IPR029753">
    <property type="entry name" value="D-isomer_DH_CS"/>
</dbReference>
<evidence type="ECO:0000256" key="1">
    <source>
        <dbReference type="ARBA" id="ARBA00005854"/>
    </source>
</evidence>
<dbReference type="FunFam" id="3.40.50.720:FF:000203">
    <property type="entry name" value="D-3-phosphoglycerate dehydrogenase (SerA)"/>
    <property type="match status" value="1"/>
</dbReference>
<keyword evidence="3" id="KW-0520">NAD</keyword>
<evidence type="ECO:0000256" key="3">
    <source>
        <dbReference type="ARBA" id="ARBA00023027"/>
    </source>
</evidence>
<dbReference type="EMBL" id="MFIX01000132">
    <property type="protein sequence ID" value="OGG03710.1"/>
    <property type="molecule type" value="Genomic_DNA"/>
</dbReference>
<dbReference type="Pfam" id="PF02826">
    <property type="entry name" value="2-Hacid_dh_C"/>
    <property type="match status" value="1"/>
</dbReference>
<accession>A0A1F5YU23</accession>
<protein>
    <recommendedName>
        <fullName evidence="9">Hydroxyacid dehydrogenase</fullName>
    </recommendedName>
</protein>
<dbReference type="SUPFAM" id="SSF51735">
    <property type="entry name" value="NAD(P)-binding Rossmann-fold domains"/>
    <property type="match status" value="1"/>
</dbReference>
<dbReference type="InterPro" id="IPR043322">
    <property type="entry name" value="CtBP"/>
</dbReference>
<dbReference type="InterPro" id="IPR036291">
    <property type="entry name" value="NAD(P)-bd_dom_sf"/>
</dbReference>
<dbReference type="CDD" id="cd05299">
    <property type="entry name" value="CtBP_dh"/>
    <property type="match status" value="1"/>
</dbReference>
<dbReference type="GO" id="GO:0051287">
    <property type="term" value="F:NAD binding"/>
    <property type="evidence" value="ECO:0007669"/>
    <property type="project" value="InterPro"/>
</dbReference>
<dbReference type="AlphaFoldDB" id="A0A1F5YU23"/>
<organism evidence="7 8">
    <name type="scientific">Candidatus Glassbacteria bacterium RIFCSPLOWO2_12_FULL_58_11</name>
    <dbReference type="NCBI Taxonomy" id="1817867"/>
    <lineage>
        <taxon>Bacteria</taxon>
        <taxon>Candidatus Glassiibacteriota</taxon>
    </lineage>
</organism>
<dbReference type="STRING" id="1817867.A3F83_10230"/>
<comment type="similarity">
    <text evidence="1 4">Belongs to the D-isomer specific 2-hydroxyacid dehydrogenase family.</text>
</comment>
<evidence type="ECO:0000313" key="8">
    <source>
        <dbReference type="Proteomes" id="UP000179129"/>
    </source>
</evidence>
<comment type="caution">
    <text evidence="7">The sequence shown here is derived from an EMBL/GenBank/DDBJ whole genome shotgun (WGS) entry which is preliminary data.</text>
</comment>
<dbReference type="GO" id="GO:0003714">
    <property type="term" value="F:transcription corepressor activity"/>
    <property type="evidence" value="ECO:0007669"/>
    <property type="project" value="InterPro"/>
</dbReference>
<sequence>MGKFKVIISDCDHPAVEIEEKVFQEAGFDWELQQCRTEDEVIEHCQGAAGILSQYAPIKAKAIGKLPGLKVLSRYGVGIDNLDLSAATAAGVAVCNVPDYCQDDVSTHAFALLLDLVRKVTLLHNHTFAGGWDFSRAGSVPRTAGKTLGLLGFGAIARLVAEKALGFRMRVLAFDPYVKETDLAVELVGLDELLGQADFLSLHAPLTAETAKIINAGTLAKMKTGALLVNTSRGGLVDESALASALKAGKLAGAGLDVLSPEPPVADNPLLGLPNLILTPHSSFFSNESFAELKEKAARNMVEVLTGAKVRYCLNRSVLQV</sequence>
<evidence type="ECO:0000259" key="6">
    <source>
        <dbReference type="Pfam" id="PF02826"/>
    </source>
</evidence>
<keyword evidence="2 4" id="KW-0560">Oxidoreductase</keyword>
<gene>
    <name evidence="7" type="ORF">A3F83_10230</name>
</gene>
<dbReference type="InterPro" id="IPR006139">
    <property type="entry name" value="D-isomer_2_OHA_DH_cat_dom"/>
</dbReference>
<name>A0A1F5YU23_9BACT</name>
<dbReference type="PANTHER" id="PTHR43761:SF1">
    <property type="entry name" value="D-ISOMER SPECIFIC 2-HYDROXYACID DEHYDROGENASE CATALYTIC DOMAIN-CONTAINING PROTEIN-RELATED"/>
    <property type="match status" value="1"/>
</dbReference>